<reference evidence="2" key="1">
    <citation type="submission" date="2017-04" db="EMBL/GenBank/DDBJ databases">
        <title>Complete Genome Sequences of Twelve Strains of a Stable Defined Moderately Diverse Mouse Microbiota 2 (sDMDMm2).</title>
        <authorList>
            <person name="Uchimura Y."/>
            <person name="Wyss M."/>
            <person name="Brugiroux S."/>
            <person name="Limenitakis J.P."/>
            <person name="Stecher B."/>
            <person name="McCoy K.D."/>
            <person name="Macpherson A.J."/>
        </authorList>
    </citation>
    <scope>NUCLEOTIDE SEQUENCE</scope>
    <source>
        <strain evidence="2">YL58</strain>
    </source>
</reference>
<keyword evidence="1" id="KW-0812">Transmembrane</keyword>
<dbReference type="OrthoDB" id="1864188at2"/>
<feature type="transmembrane region" description="Helical" evidence="1">
    <location>
        <begin position="206"/>
        <end position="225"/>
    </location>
</feature>
<dbReference type="AlphaFoldDB" id="A0A1C7ICV3"/>
<evidence type="ECO:0000256" key="1">
    <source>
        <dbReference type="SAM" id="Phobius"/>
    </source>
</evidence>
<keyword evidence="1" id="KW-0472">Membrane</keyword>
<proteinExistence type="predicted"/>
<dbReference type="KEGG" id="byl:A4V09_17745"/>
<organism evidence="2 3">
    <name type="scientific">Blautia pseudococcoides</name>
    <dbReference type="NCBI Taxonomy" id="1796616"/>
    <lineage>
        <taxon>Bacteria</taxon>
        <taxon>Bacillati</taxon>
        <taxon>Bacillota</taxon>
        <taxon>Clostridia</taxon>
        <taxon>Lachnospirales</taxon>
        <taxon>Lachnospiraceae</taxon>
        <taxon>Blautia</taxon>
    </lineage>
</organism>
<accession>A0A1C7ICV3</accession>
<keyword evidence="1" id="KW-1133">Transmembrane helix</keyword>
<keyword evidence="3" id="KW-1185">Reference proteome</keyword>
<dbReference type="RefSeq" id="WP_065543553.1">
    <property type="nucleotide sequence ID" value="NZ_CP015405.2"/>
</dbReference>
<gene>
    <name evidence="2" type="ORF">A4V09_17745</name>
</gene>
<protein>
    <recommendedName>
        <fullName evidence="4">MacB-like protein</fullName>
    </recommendedName>
</protein>
<name>A0A1C7ICV3_9FIRM</name>
<dbReference type="EMBL" id="CP015405">
    <property type="protein sequence ID" value="ANU77425.1"/>
    <property type="molecule type" value="Genomic_DNA"/>
</dbReference>
<evidence type="ECO:0008006" key="4">
    <source>
        <dbReference type="Google" id="ProtNLM"/>
    </source>
</evidence>
<evidence type="ECO:0000313" key="2">
    <source>
        <dbReference type="EMBL" id="ANU77425.1"/>
    </source>
</evidence>
<feature type="transmembrane region" description="Helical" evidence="1">
    <location>
        <begin position="246"/>
        <end position="269"/>
    </location>
</feature>
<sequence>MRKKEMSFLLAVFLLIIFAGIGTFCYSSLRKHAAGELGLVYRSTFVTREQMETWWQNAGEDERKYIKDMTLWKAPEEVNAVNTSLGQSAKVQLIKAAGNMNLIMPGKLCGGSLVSDGDNTGCVVSKTLAQKLNVDETGGSIQVSGKQYQVRGILDSSEAVCIIQGESGTLYSRVQVQYRNMPASSAEQMLSGLLPGTADVRAEGDLFRGLGGLFLMAPLWVLFARSAAGLRRVYRNAKWKNWIKELCSICFPVLVIGGIGLLVLLSFHFSDDYIPGAWSDFSFFSKLAAEKAGDMKGLITQALDYRDRDMLLGTAGCMLAGSVSSVIILKFLRPPFGFYNNKSNHHP</sequence>
<dbReference type="STRING" id="1796616.A4V09_17745"/>
<feature type="transmembrane region" description="Helical" evidence="1">
    <location>
        <begin position="310"/>
        <end position="332"/>
    </location>
</feature>
<dbReference type="Proteomes" id="UP000092574">
    <property type="component" value="Chromosome"/>
</dbReference>
<evidence type="ECO:0000313" key="3">
    <source>
        <dbReference type="Proteomes" id="UP000092574"/>
    </source>
</evidence>